<organism evidence="1 2">
    <name type="scientific">Aspergillus mulundensis</name>
    <dbReference type="NCBI Taxonomy" id="1810919"/>
    <lineage>
        <taxon>Eukaryota</taxon>
        <taxon>Fungi</taxon>
        <taxon>Dikarya</taxon>
        <taxon>Ascomycota</taxon>
        <taxon>Pezizomycotina</taxon>
        <taxon>Eurotiomycetes</taxon>
        <taxon>Eurotiomycetidae</taxon>
        <taxon>Eurotiales</taxon>
        <taxon>Aspergillaceae</taxon>
        <taxon>Aspergillus</taxon>
        <taxon>Aspergillus subgen. Nidulantes</taxon>
    </lineage>
</organism>
<dbReference type="GeneID" id="38118319"/>
<accession>A0A3D8RFF8</accession>
<comment type="caution">
    <text evidence="1">The sequence shown here is derived from an EMBL/GenBank/DDBJ whole genome shotgun (WGS) entry which is preliminary data.</text>
</comment>
<dbReference type="SUPFAM" id="SSF52047">
    <property type="entry name" value="RNI-like"/>
    <property type="match status" value="1"/>
</dbReference>
<proteinExistence type="predicted"/>
<reference evidence="1 2" key="1">
    <citation type="journal article" date="2018" name="IMA Fungus">
        <title>IMA Genome-F 9: Draft genome sequence of Annulohypoxylon stygium, Aspergillus mulundensis, Berkeleyomyces basicola (syn. Thielaviopsis basicola), Ceratocystis smalleyi, two Cercospora beticola strains, Coleophoma cylindrospora, Fusarium fracticaudum, Phialophora cf. hyalina, and Morchella septimelata.</title>
        <authorList>
            <person name="Wingfield B.D."/>
            <person name="Bills G.F."/>
            <person name="Dong Y."/>
            <person name="Huang W."/>
            <person name="Nel W.J."/>
            <person name="Swalarsk-Parry B.S."/>
            <person name="Vaghefi N."/>
            <person name="Wilken P.M."/>
            <person name="An Z."/>
            <person name="de Beer Z.W."/>
            <person name="De Vos L."/>
            <person name="Chen L."/>
            <person name="Duong T.A."/>
            <person name="Gao Y."/>
            <person name="Hammerbacher A."/>
            <person name="Kikkert J.R."/>
            <person name="Li Y."/>
            <person name="Li H."/>
            <person name="Li K."/>
            <person name="Li Q."/>
            <person name="Liu X."/>
            <person name="Ma X."/>
            <person name="Naidoo K."/>
            <person name="Pethybridge S.J."/>
            <person name="Sun J."/>
            <person name="Steenkamp E.T."/>
            <person name="van der Nest M.A."/>
            <person name="van Wyk S."/>
            <person name="Wingfield M.J."/>
            <person name="Xiong C."/>
            <person name="Yue Q."/>
            <person name="Zhang X."/>
        </authorList>
    </citation>
    <scope>NUCLEOTIDE SEQUENCE [LARGE SCALE GENOMIC DNA]</scope>
    <source>
        <strain evidence="1 2">DSM 5745</strain>
    </source>
</reference>
<name>A0A3D8RFF8_9EURO</name>
<dbReference type="InterPro" id="IPR032675">
    <property type="entry name" value="LRR_dom_sf"/>
</dbReference>
<gene>
    <name evidence="1" type="ORF">DSM5745_07949</name>
</gene>
<dbReference type="EMBL" id="PVWQ01000009">
    <property type="protein sequence ID" value="RDW72777.1"/>
    <property type="molecule type" value="Genomic_DNA"/>
</dbReference>
<dbReference type="Proteomes" id="UP000256690">
    <property type="component" value="Unassembled WGS sequence"/>
</dbReference>
<dbReference type="RefSeq" id="XP_026601997.1">
    <property type="nucleotide sequence ID" value="XM_026749965.1"/>
</dbReference>
<protein>
    <submittedName>
        <fullName evidence="1">Uncharacterized protein</fullName>
    </submittedName>
</protein>
<dbReference type="STRING" id="1810919.A0A3D8RFF8"/>
<dbReference type="AlphaFoldDB" id="A0A3D8RFF8"/>
<dbReference type="Gene3D" id="3.80.10.10">
    <property type="entry name" value="Ribonuclease Inhibitor"/>
    <property type="match status" value="1"/>
</dbReference>
<sequence>MTVWGELPTVKAEQILHEHGSSSDGFNNYDNIAHGEAEDKLTCVHEYYRPGRAGIVSVRNEIDHWGTLPELPQKLSGLKDLVWASRALLPPWLLQELQANPACRLHNLLFRLPSLQIKGDLGDVPGIDPHEFALATWPNLTRIMMSDSGSHVPGQVDWNKDAILFRILKPTPSLKHVHIARQYLQFRPVTRQMRQLARSSRRWPGVSIYNGRQALQHQELTFQGPRPHLRTLSFRPANYWFDACTWLGRILCSKLETLHLWEVSHDVLSVAARCEFSSLTAVALDPHEDYMEDTEGVWDQTVATLIASINGKLTSIHLSTGVVGNVETKRSLQAVLDTHGQTLEKLSLVGGIYIDPRAPPTTVAQIEQISTACPRLRELRLPVRRQRGSIQEAAMYKALGTYLPRLETLWLRLDSITEAENKIDEQATQDLLADIAVDETLARSIMATVLDAAQPRSALRLLQIEHGRNAGVPQGLSEILDRMEFRWKCFRFFDHGVERVIVQRVKARNRGYGFKKGFVELGSYKGVF</sequence>
<dbReference type="OrthoDB" id="3945550at2759"/>
<evidence type="ECO:0000313" key="2">
    <source>
        <dbReference type="Proteomes" id="UP000256690"/>
    </source>
</evidence>
<keyword evidence="2" id="KW-1185">Reference proteome</keyword>
<evidence type="ECO:0000313" key="1">
    <source>
        <dbReference type="EMBL" id="RDW72777.1"/>
    </source>
</evidence>